<evidence type="ECO:0000313" key="4">
    <source>
        <dbReference type="EMBL" id="RVW48388.1"/>
    </source>
</evidence>
<gene>
    <name evidence="4" type="primary">VvCHDh000450_0</name>
    <name evidence="4" type="ORF">CK203_069514</name>
</gene>
<organism evidence="4 5">
    <name type="scientific">Vitis vinifera</name>
    <name type="common">Grape</name>
    <dbReference type="NCBI Taxonomy" id="29760"/>
    <lineage>
        <taxon>Eukaryota</taxon>
        <taxon>Viridiplantae</taxon>
        <taxon>Streptophyta</taxon>
        <taxon>Embryophyta</taxon>
        <taxon>Tracheophyta</taxon>
        <taxon>Spermatophyta</taxon>
        <taxon>Magnoliopsida</taxon>
        <taxon>eudicotyledons</taxon>
        <taxon>Gunneridae</taxon>
        <taxon>Pentapetalae</taxon>
        <taxon>rosids</taxon>
        <taxon>Vitales</taxon>
        <taxon>Vitaceae</taxon>
        <taxon>Viteae</taxon>
        <taxon>Vitis</taxon>
    </lineage>
</organism>
<sequence>MDQRNKLTKALIKNTHNPTLAWHLFKRILSIPTSSSSISSRSILRSIPIITHILIRAKMISQIDHLQQLLLQQPQEVSHVSLIALIRILAKSGLSDLAFSQFQSFRSQVPANPPQFISIIWFLSPLFVKIRWIPFRGCRFEDAREVFDKMGVKGCRPNEFSFGILVRGYCRAGLSMRALELLDGMGSFGVQPNKVIYNTLISSFCREGRNDEAERLVERMREDGLFPDVVTFNSRISALCSAGKILEASRIFRDMQIDEELGLLGQISQHSI</sequence>
<dbReference type="Pfam" id="PF13041">
    <property type="entry name" value="PPR_2"/>
    <property type="match status" value="1"/>
</dbReference>
<keyword evidence="2" id="KW-0677">Repeat</keyword>
<dbReference type="EMBL" id="QGNW01001255">
    <property type="protein sequence ID" value="RVW48388.1"/>
    <property type="molecule type" value="Genomic_DNA"/>
</dbReference>
<feature type="repeat" description="PPR" evidence="3">
    <location>
        <begin position="193"/>
        <end position="227"/>
    </location>
</feature>
<dbReference type="PANTHER" id="PTHR47936:SF1">
    <property type="entry name" value="PENTATRICOPEPTIDE REPEAT-CONTAINING PROTEIN GUN1, CHLOROPLASTIC"/>
    <property type="match status" value="1"/>
</dbReference>
<protein>
    <submittedName>
        <fullName evidence="4">Pentatricopeptide repeat-containing protein</fullName>
    </submittedName>
</protein>
<dbReference type="PROSITE" id="PS51375">
    <property type="entry name" value="PPR"/>
    <property type="match status" value="3"/>
</dbReference>
<dbReference type="InterPro" id="IPR002885">
    <property type="entry name" value="PPR_rpt"/>
</dbReference>
<evidence type="ECO:0000256" key="1">
    <source>
        <dbReference type="ARBA" id="ARBA00007626"/>
    </source>
</evidence>
<dbReference type="AlphaFoldDB" id="A0A438EL79"/>
<evidence type="ECO:0000313" key="5">
    <source>
        <dbReference type="Proteomes" id="UP000288805"/>
    </source>
</evidence>
<feature type="repeat" description="PPR" evidence="3">
    <location>
        <begin position="228"/>
        <end position="258"/>
    </location>
</feature>
<evidence type="ECO:0000256" key="2">
    <source>
        <dbReference type="ARBA" id="ARBA00022737"/>
    </source>
</evidence>
<dbReference type="Pfam" id="PF12854">
    <property type="entry name" value="PPR_1"/>
    <property type="match status" value="1"/>
</dbReference>
<name>A0A438EL79_VITVI</name>
<reference evidence="4 5" key="1">
    <citation type="journal article" date="2018" name="PLoS Genet.">
        <title>Population sequencing reveals clonal diversity and ancestral inbreeding in the grapevine cultivar Chardonnay.</title>
        <authorList>
            <person name="Roach M.J."/>
            <person name="Johnson D.L."/>
            <person name="Bohlmann J."/>
            <person name="van Vuuren H.J."/>
            <person name="Jones S.J."/>
            <person name="Pretorius I.S."/>
            <person name="Schmidt S.A."/>
            <person name="Borneman A.R."/>
        </authorList>
    </citation>
    <scope>NUCLEOTIDE SEQUENCE [LARGE SCALE GENOMIC DNA]</scope>
    <source>
        <strain evidence="5">cv. Chardonnay</strain>
        <tissue evidence="4">Leaf</tissue>
    </source>
</reference>
<proteinExistence type="inferred from homology"/>
<dbReference type="Proteomes" id="UP000288805">
    <property type="component" value="Unassembled WGS sequence"/>
</dbReference>
<dbReference type="NCBIfam" id="TIGR00756">
    <property type="entry name" value="PPR"/>
    <property type="match status" value="4"/>
</dbReference>
<evidence type="ECO:0000256" key="3">
    <source>
        <dbReference type="PROSITE-ProRule" id="PRU00708"/>
    </source>
</evidence>
<comment type="similarity">
    <text evidence="1">Belongs to the PPR family. P subfamily.</text>
</comment>
<dbReference type="InterPro" id="IPR011990">
    <property type="entry name" value="TPR-like_helical_dom_sf"/>
</dbReference>
<dbReference type="PANTHER" id="PTHR47936">
    <property type="entry name" value="PPR_LONG DOMAIN-CONTAINING PROTEIN"/>
    <property type="match status" value="1"/>
</dbReference>
<comment type="caution">
    <text evidence="4">The sequence shown here is derived from an EMBL/GenBank/DDBJ whole genome shotgun (WGS) entry which is preliminary data.</text>
</comment>
<dbReference type="Gene3D" id="1.25.40.10">
    <property type="entry name" value="Tetratricopeptide repeat domain"/>
    <property type="match status" value="1"/>
</dbReference>
<accession>A0A438EL79</accession>
<feature type="repeat" description="PPR" evidence="3">
    <location>
        <begin position="158"/>
        <end position="192"/>
    </location>
</feature>